<accession>A0A2G9PCW8</accession>
<dbReference type="GO" id="GO:0022008">
    <property type="term" value="P:neurogenesis"/>
    <property type="evidence" value="ECO:0007669"/>
    <property type="project" value="TreeGrafter"/>
</dbReference>
<dbReference type="InterPro" id="IPR022154">
    <property type="entry name" value="TRAK1/2_C"/>
</dbReference>
<reference evidence="10" key="1">
    <citation type="journal article" date="2017" name="Nat. Commun.">
        <title>The North American bullfrog draft genome provides insight into hormonal regulation of long noncoding RNA.</title>
        <authorList>
            <person name="Hammond S.A."/>
            <person name="Warren R.L."/>
            <person name="Vandervalk B.P."/>
            <person name="Kucuk E."/>
            <person name="Khan H."/>
            <person name="Gibb E.A."/>
            <person name="Pandoh P."/>
            <person name="Kirk H."/>
            <person name="Zhao Y."/>
            <person name="Jones M."/>
            <person name="Mungall A.J."/>
            <person name="Coope R."/>
            <person name="Pleasance S."/>
            <person name="Moore R.A."/>
            <person name="Holt R.A."/>
            <person name="Round J.M."/>
            <person name="Ohora S."/>
            <person name="Walle B.V."/>
            <person name="Veldhoen N."/>
            <person name="Helbing C.C."/>
            <person name="Birol I."/>
        </authorList>
    </citation>
    <scope>NUCLEOTIDE SEQUENCE [LARGE SCALE GENOMIC DNA]</scope>
</reference>
<feature type="coiled-coil region" evidence="5">
    <location>
        <begin position="33"/>
        <end position="130"/>
    </location>
</feature>
<comment type="subcellular location">
    <subcellularLocation>
        <location evidence="1">Mitochondrion</location>
    </subcellularLocation>
</comment>
<proteinExistence type="inferred from homology"/>
<dbReference type="GO" id="GO:0098957">
    <property type="term" value="P:anterograde axonal transport of mitochondrion"/>
    <property type="evidence" value="ECO:0007669"/>
    <property type="project" value="TreeGrafter"/>
</dbReference>
<dbReference type="EMBL" id="KV922503">
    <property type="protein sequence ID" value="PIO00733.1"/>
    <property type="molecule type" value="Genomic_DNA"/>
</dbReference>
<dbReference type="GO" id="GO:0030425">
    <property type="term" value="C:dendrite"/>
    <property type="evidence" value="ECO:0007669"/>
    <property type="project" value="TreeGrafter"/>
</dbReference>
<dbReference type="Proteomes" id="UP000228934">
    <property type="component" value="Unassembled WGS sequence"/>
</dbReference>
<feature type="region of interest" description="Disordered" evidence="6">
    <location>
        <begin position="475"/>
        <end position="522"/>
    </location>
</feature>
<feature type="non-terminal residue" evidence="9">
    <location>
        <position position="1"/>
    </location>
</feature>
<comment type="similarity">
    <text evidence="2">Belongs to the milton family.</text>
</comment>
<dbReference type="SMART" id="SM01423">
    <property type="entry name" value="Milton"/>
    <property type="match status" value="1"/>
</dbReference>
<gene>
    <name evidence="9" type="ORF">AB205_0046130</name>
</gene>
<dbReference type="SMART" id="SM01424">
    <property type="entry name" value="HAP1_N"/>
    <property type="match status" value="1"/>
</dbReference>
<dbReference type="PANTHER" id="PTHR15751:SF13">
    <property type="entry name" value="TRAFFICKING KINESIN-BINDING PROTEIN 2"/>
    <property type="match status" value="1"/>
</dbReference>
<dbReference type="GO" id="GO:0047496">
    <property type="term" value="P:vesicle transport along microtubule"/>
    <property type="evidence" value="ECO:0007669"/>
    <property type="project" value="TreeGrafter"/>
</dbReference>
<dbReference type="GO" id="GO:0050811">
    <property type="term" value="F:GABA receptor binding"/>
    <property type="evidence" value="ECO:0007669"/>
    <property type="project" value="TreeGrafter"/>
</dbReference>
<evidence type="ECO:0000259" key="7">
    <source>
        <dbReference type="SMART" id="SM01423"/>
    </source>
</evidence>
<evidence type="ECO:0000256" key="2">
    <source>
        <dbReference type="ARBA" id="ARBA00007007"/>
    </source>
</evidence>
<sequence>TFFCCLKATHLKTETITYEEKEQQLVIDCVKEIRESNAQIGKLTDELSTKSEEIIQYQEQISTMLSQIVDLQHKLKESAIEKEELRIHLQASKEAQRQLTAELHELQDRNAECEGILQETQDELKMLRCKASPSALLRRPQSCSVFPVDSLAAEIEGTMRRELSLEEDSNFGERKKQPKRVFDTVKVANELRCRSSSASIPGSNRSGVVMTALPFESGAKIDQTKPNIHPTEQGTKEKEHLKMGDANLETALHRLHLRRQNYLSERQFFKEECERRLKYLEDEQDQSCCSSPNGSVLSMSTHLSDFTDSSATSSTLRSLLPEKLQIVKPLEGSQTLHQWQQLAQPNLGTILDPRPGVMTKGFKPLPEDAEYRLCDLEEDEKEDEDEDEEGITFQVQERKEEVPQPTLSIFLPPISVSMYTPSSFGSGSTSSTSTLGNSPALSCRLSVGEYFSKGLDSRLNSTGNLTKLLKEQGISAKVNSNNDPEKPPRPENLLLPSTPPNSPTRSPCVSPLPFEPRPNPSESFLAVSRPAESFLQEMYGLKPTRNQADLGQLKMNLVDRLKRLGFTRVVGQADQMQTTSLNNGLKRQESAMFVATSSSLLGGLRRNQSLPAIIGGLAPSFCPCPPKMGSLKED</sequence>
<dbReference type="GO" id="GO:0031410">
    <property type="term" value="C:cytoplasmic vesicle"/>
    <property type="evidence" value="ECO:0007669"/>
    <property type="project" value="TreeGrafter"/>
</dbReference>
<evidence type="ECO:0000256" key="4">
    <source>
        <dbReference type="ARBA" id="ARBA00023128"/>
    </source>
</evidence>
<dbReference type="InterPro" id="IPR006933">
    <property type="entry name" value="HAP1_N"/>
</dbReference>
<dbReference type="InterPro" id="IPR051946">
    <property type="entry name" value="Intracell_Traff-Reg"/>
</dbReference>
<dbReference type="AlphaFoldDB" id="A0A2G9PCW8"/>
<dbReference type="GO" id="GO:0005739">
    <property type="term" value="C:mitochondrion"/>
    <property type="evidence" value="ECO:0007669"/>
    <property type="project" value="UniProtKB-SubCell"/>
</dbReference>
<evidence type="ECO:0000313" key="10">
    <source>
        <dbReference type="Proteomes" id="UP000228934"/>
    </source>
</evidence>
<dbReference type="GO" id="GO:0017022">
    <property type="term" value="F:myosin binding"/>
    <property type="evidence" value="ECO:0007669"/>
    <property type="project" value="TreeGrafter"/>
</dbReference>
<organism evidence="9 10">
    <name type="scientific">Aquarana catesbeiana</name>
    <name type="common">American bullfrog</name>
    <name type="synonym">Rana catesbeiana</name>
    <dbReference type="NCBI Taxonomy" id="8400"/>
    <lineage>
        <taxon>Eukaryota</taxon>
        <taxon>Metazoa</taxon>
        <taxon>Chordata</taxon>
        <taxon>Craniata</taxon>
        <taxon>Vertebrata</taxon>
        <taxon>Euteleostomi</taxon>
        <taxon>Amphibia</taxon>
        <taxon>Batrachia</taxon>
        <taxon>Anura</taxon>
        <taxon>Neobatrachia</taxon>
        <taxon>Ranoidea</taxon>
        <taxon>Ranidae</taxon>
        <taxon>Aquarana</taxon>
    </lineage>
</organism>
<feature type="domain" description="Trafficking kinesin-binding protein C-terminal" evidence="7">
    <location>
        <begin position="192"/>
        <end position="333"/>
    </location>
</feature>
<keyword evidence="4" id="KW-0496">Mitochondrion</keyword>
<dbReference type="GO" id="GO:0006605">
    <property type="term" value="P:protein targeting"/>
    <property type="evidence" value="ECO:0007669"/>
    <property type="project" value="TreeGrafter"/>
</dbReference>
<evidence type="ECO:0000313" key="9">
    <source>
        <dbReference type="EMBL" id="PIO00733.1"/>
    </source>
</evidence>
<dbReference type="Pfam" id="PF04849">
    <property type="entry name" value="HAP1_N"/>
    <property type="match status" value="1"/>
</dbReference>
<protein>
    <recommendedName>
        <fullName evidence="11">Trafficking kinesin-binding protein C-terminal domain-containing protein</fullName>
    </recommendedName>
</protein>
<dbReference type="Pfam" id="PF12448">
    <property type="entry name" value="Milton"/>
    <property type="match status" value="1"/>
</dbReference>
<dbReference type="PANTHER" id="PTHR15751">
    <property type="entry name" value="TRAFFICKING KINESIN-BINDING PROTEIN"/>
    <property type="match status" value="1"/>
</dbReference>
<name>A0A2G9PCW8_AQUCT</name>
<evidence type="ECO:0000259" key="8">
    <source>
        <dbReference type="SMART" id="SM01424"/>
    </source>
</evidence>
<evidence type="ECO:0000256" key="3">
    <source>
        <dbReference type="ARBA" id="ARBA00023054"/>
    </source>
</evidence>
<dbReference type="OrthoDB" id="10067624at2759"/>
<feature type="domain" description="HAP1 N-terminal" evidence="8">
    <location>
        <begin position="1"/>
        <end position="130"/>
    </location>
</feature>
<evidence type="ECO:0000256" key="1">
    <source>
        <dbReference type="ARBA" id="ARBA00004173"/>
    </source>
</evidence>
<keyword evidence="3 5" id="KW-0175">Coiled coil</keyword>
<dbReference type="GO" id="GO:1904115">
    <property type="term" value="C:axon cytoplasm"/>
    <property type="evidence" value="ECO:0007669"/>
    <property type="project" value="GOC"/>
</dbReference>
<evidence type="ECO:0000256" key="6">
    <source>
        <dbReference type="SAM" id="MobiDB-lite"/>
    </source>
</evidence>
<evidence type="ECO:0000256" key="5">
    <source>
        <dbReference type="SAM" id="Coils"/>
    </source>
</evidence>
<dbReference type="GO" id="GO:0048311">
    <property type="term" value="P:mitochondrion distribution"/>
    <property type="evidence" value="ECO:0007669"/>
    <property type="project" value="TreeGrafter"/>
</dbReference>
<evidence type="ECO:0008006" key="11">
    <source>
        <dbReference type="Google" id="ProtNLM"/>
    </source>
</evidence>
<keyword evidence="10" id="KW-1185">Reference proteome</keyword>